<organism evidence="1 2">
    <name type="scientific">Gracilibacillus oryzae</name>
    <dbReference type="NCBI Taxonomy" id="1672701"/>
    <lineage>
        <taxon>Bacteria</taxon>
        <taxon>Bacillati</taxon>
        <taxon>Bacillota</taxon>
        <taxon>Bacilli</taxon>
        <taxon>Bacillales</taxon>
        <taxon>Bacillaceae</taxon>
        <taxon>Gracilibacillus</taxon>
    </lineage>
</organism>
<dbReference type="Proteomes" id="UP000480246">
    <property type="component" value="Unassembled WGS sequence"/>
</dbReference>
<sequence>MKDRNKYDGMIKKYLESSYELELHQFITMVSLNNDEVRVLELVKEFCKKSTSDLDHRLAMELFYVNGCVKELQYFIEKNRTSDNVLNQKYAIFYQVMLDIQLKKNRWIIQDLVPILPTDQVEFKCLKYFIKFEMDLEANIYDRLGYYINKLQPLLQKIDNPLLASSFNIRTHILLFIYYWKRNELILARRNAYIVLQHPDHFRQKAQLHIYLAFSYIYEDFESAIYHIDEARTIAGKFQLKSIEKVISNYAYPFICAHFGKTEGVETDDPVERAHLEIARGNRKEARRILEKVTVPTPFSKYYLGLVTKKQQYLIHSYHDFMEKQGDHFFAKLPLQASEMNGM</sequence>
<protein>
    <submittedName>
        <fullName evidence="1">Uncharacterized protein</fullName>
    </submittedName>
</protein>
<name>A0A7C8GRF2_9BACI</name>
<dbReference type="RefSeq" id="WP_153406521.1">
    <property type="nucleotide sequence ID" value="NZ_ML762447.1"/>
</dbReference>
<evidence type="ECO:0000313" key="1">
    <source>
        <dbReference type="EMBL" id="KAB8126759.1"/>
    </source>
</evidence>
<dbReference type="EMBL" id="WEID01000101">
    <property type="protein sequence ID" value="KAB8126759.1"/>
    <property type="molecule type" value="Genomic_DNA"/>
</dbReference>
<dbReference type="NCBIfam" id="NF038310">
    <property type="entry name" value="lysogeny_AimR"/>
    <property type="match status" value="1"/>
</dbReference>
<keyword evidence="2" id="KW-1185">Reference proteome</keyword>
<dbReference type="InterPro" id="IPR047705">
    <property type="entry name" value="AimR-like"/>
</dbReference>
<evidence type="ECO:0000313" key="2">
    <source>
        <dbReference type="Proteomes" id="UP000480246"/>
    </source>
</evidence>
<dbReference type="AlphaFoldDB" id="A0A7C8GRF2"/>
<accession>A0A7C8GRF2</accession>
<reference evidence="1 2" key="1">
    <citation type="submission" date="2019-10" db="EMBL/GenBank/DDBJ databases">
        <title>Gracilibacillus sp. nov. isolated from rice seeds.</title>
        <authorList>
            <person name="He S."/>
        </authorList>
    </citation>
    <scope>NUCLEOTIDE SEQUENCE [LARGE SCALE GENOMIC DNA]</scope>
    <source>
        <strain evidence="1 2">TD8</strain>
    </source>
</reference>
<comment type="caution">
    <text evidence="1">The sequence shown here is derived from an EMBL/GenBank/DDBJ whole genome shotgun (WGS) entry which is preliminary data.</text>
</comment>
<gene>
    <name evidence="1" type="ORF">F9U64_19325</name>
</gene>
<dbReference type="Pfam" id="PF22871">
    <property type="entry name" value="AimR"/>
    <property type="match status" value="1"/>
</dbReference>
<proteinExistence type="predicted"/>
<dbReference type="OrthoDB" id="2692106at2"/>